<dbReference type="EMBL" id="JANPWB010000001">
    <property type="protein sequence ID" value="KAJ1217837.1"/>
    <property type="molecule type" value="Genomic_DNA"/>
</dbReference>
<dbReference type="Proteomes" id="UP001066276">
    <property type="component" value="Chromosome 1_1"/>
</dbReference>
<sequence length="109" mass="11953">MPQAQETRPERNQRVSQQQKRELSGSASGLQRKNNVIAILQVWVPARDPRTWKVQASALADIRKDCVVAPSVFLAGVVPVGAAASLEDPDYRFTNLKHSMPGTDIQDSG</sequence>
<dbReference type="AlphaFoldDB" id="A0AAV7WUN8"/>
<protein>
    <submittedName>
        <fullName evidence="2">Uncharacterized protein</fullName>
    </submittedName>
</protein>
<name>A0AAV7WUN8_PLEWA</name>
<proteinExistence type="predicted"/>
<evidence type="ECO:0000313" key="2">
    <source>
        <dbReference type="EMBL" id="KAJ1217837.1"/>
    </source>
</evidence>
<reference evidence="2" key="1">
    <citation type="journal article" date="2022" name="bioRxiv">
        <title>Sequencing and chromosome-scale assembly of the giantPleurodeles waltlgenome.</title>
        <authorList>
            <person name="Brown T."/>
            <person name="Elewa A."/>
            <person name="Iarovenko S."/>
            <person name="Subramanian E."/>
            <person name="Araus A.J."/>
            <person name="Petzold A."/>
            <person name="Susuki M."/>
            <person name="Suzuki K.-i.T."/>
            <person name="Hayashi T."/>
            <person name="Toyoda A."/>
            <person name="Oliveira C."/>
            <person name="Osipova E."/>
            <person name="Leigh N.D."/>
            <person name="Simon A."/>
            <person name="Yun M.H."/>
        </authorList>
    </citation>
    <scope>NUCLEOTIDE SEQUENCE</scope>
    <source>
        <strain evidence="2">20211129_DDA</strain>
        <tissue evidence="2">Liver</tissue>
    </source>
</reference>
<accession>A0AAV7WUN8</accession>
<organism evidence="2 3">
    <name type="scientific">Pleurodeles waltl</name>
    <name type="common">Iberian ribbed newt</name>
    <dbReference type="NCBI Taxonomy" id="8319"/>
    <lineage>
        <taxon>Eukaryota</taxon>
        <taxon>Metazoa</taxon>
        <taxon>Chordata</taxon>
        <taxon>Craniata</taxon>
        <taxon>Vertebrata</taxon>
        <taxon>Euteleostomi</taxon>
        <taxon>Amphibia</taxon>
        <taxon>Batrachia</taxon>
        <taxon>Caudata</taxon>
        <taxon>Salamandroidea</taxon>
        <taxon>Salamandridae</taxon>
        <taxon>Pleurodelinae</taxon>
        <taxon>Pleurodeles</taxon>
    </lineage>
</organism>
<evidence type="ECO:0000313" key="3">
    <source>
        <dbReference type="Proteomes" id="UP001066276"/>
    </source>
</evidence>
<keyword evidence="3" id="KW-1185">Reference proteome</keyword>
<gene>
    <name evidence="2" type="ORF">NDU88_005424</name>
</gene>
<feature type="region of interest" description="Disordered" evidence="1">
    <location>
        <begin position="1"/>
        <end position="29"/>
    </location>
</feature>
<evidence type="ECO:0000256" key="1">
    <source>
        <dbReference type="SAM" id="MobiDB-lite"/>
    </source>
</evidence>
<feature type="compositionally biased region" description="Basic and acidic residues" evidence="1">
    <location>
        <begin position="7"/>
        <end position="23"/>
    </location>
</feature>
<comment type="caution">
    <text evidence="2">The sequence shown here is derived from an EMBL/GenBank/DDBJ whole genome shotgun (WGS) entry which is preliminary data.</text>
</comment>